<dbReference type="Proteomes" id="UP000002051">
    <property type="component" value="Chromosome 8"/>
</dbReference>
<keyword evidence="1" id="KW-0175">Coiled coil</keyword>
<keyword evidence="5" id="KW-1185">Reference proteome</keyword>
<gene>
    <name evidence="3" type="ordered locus">MTR_8g042430</name>
</gene>
<dbReference type="EMBL" id="CM001224">
    <property type="protein sequence ID" value="KEH19185.1"/>
    <property type="molecule type" value="Genomic_DNA"/>
</dbReference>
<dbReference type="HOGENOM" id="CLU_2430473_0_0_1"/>
<evidence type="ECO:0000313" key="3">
    <source>
        <dbReference type="EMBL" id="KEH19185.1"/>
    </source>
</evidence>
<sequence length="91" mass="10761">MEYVLPNQRILPSTRCTRKEKTESQTYVKSKQTEKPKQKQRRELHMGCSGMERQILEELQRNLAIILEDEEEEISRAAKDLESIMCSFWAS</sequence>
<reference evidence="3 5" key="1">
    <citation type="journal article" date="2011" name="Nature">
        <title>The Medicago genome provides insight into the evolution of rhizobial symbioses.</title>
        <authorList>
            <person name="Young N.D."/>
            <person name="Debelle F."/>
            <person name="Oldroyd G.E."/>
            <person name="Geurts R."/>
            <person name="Cannon S.B."/>
            <person name="Udvardi M.K."/>
            <person name="Benedito V.A."/>
            <person name="Mayer K.F."/>
            <person name="Gouzy J."/>
            <person name="Schoof H."/>
            <person name="Van de Peer Y."/>
            <person name="Proost S."/>
            <person name="Cook D.R."/>
            <person name="Meyers B.C."/>
            <person name="Spannagl M."/>
            <person name="Cheung F."/>
            <person name="De Mita S."/>
            <person name="Krishnakumar V."/>
            <person name="Gundlach H."/>
            <person name="Zhou S."/>
            <person name="Mudge J."/>
            <person name="Bharti A.K."/>
            <person name="Murray J.D."/>
            <person name="Naoumkina M.A."/>
            <person name="Rosen B."/>
            <person name="Silverstein K.A."/>
            <person name="Tang H."/>
            <person name="Rombauts S."/>
            <person name="Zhao P.X."/>
            <person name="Zhou P."/>
            <person name="Barbe V."/>
            <person name="Bardou P."/>
            <person name="Bechner M."/>
            <person name="Bellec A."/>
            <person name="Berger A."/>
            <person name="Berges H."/>
            <person name="Bidwell S."/>
            <person name="Bisseling T."/>
            <person name="Choisne N."/>
            <person name="Couloux A."/>
            <person name="Denny R."/>
            <person name="Deshpande S."/>
            <person name="Dai X."/>
            <person name="Doyle J.J."/>
            <person name="Dudez A.M."/>
            <person name="Farmer A.D."/>
            <person name="Fouteau S."/>
            <person name="Franken C."/>
            <person name="Gibelin C."/>
            <person name="Gish J."/>
            <person name="Goldstein S."/>
            <person name="Gonzalez A.J."/>
            <person name="Green P.J."/>
            <person name="Hallab A."/>
            <person name="Hartog M."/>
            <person name="Hua A."/>
            <person name="Humphray S.J."/>
            <person name="Jeong D.H."/>
            <person name="Jing Y."/>
            <person name="Jocker A."/>
            <person name="Kenton S.M."/>
            <person name="Kim D.J."/>
            <person name="Klee K."/>
            <person name="Lai H."/>
            <person name="Lang C."/>
            <person name="Lin S."/>
            <person name="Macmil S.L."/>
            <person name="Magdelenat G."/>
            <person name="Matthews L."/>
            <person name="McCorrison J."/>
            <person name="Monaghan E.L."/>
            <person name="Mun J.H."/>
            <person name="Najar F.Z."/>
            <person name="Nicholson C."/>
            <person name="Noirot C."/>
            <person name="O'Bleness M."/>
            <person name="Paule C.R."/>
            <person name="Poulain J."/>
            <person name="Prion F."/>
            <person name="Qin B."/>
            <person name="Qu C."/>
            <person name="Retzel E.F."/>
            <person name="Riddle C."/>
            <person name="Sallet E."/>
            <person name="Samain S."/>
            <person name="Samson N."/>
            <person name="Sanders I."/>
            <person name="Saurat O."/>
            <person name="Scarpelli C."/>
            <person name="Schiex T."/>
            <person name="Segurens B."/>
            <person name="Severin A.J."/>
            <person name="Sherrier D.J."/>
            <person name="Shi R."/>
            <person name="Sims S."/>
            <person name="Singer S.R."/>
            <person name="Sinharoy S."/>
            <person name="Sterck L."/>
            <person name="Viollet A."/>
            <person name="Wang B.B."/>
            <person name="Wang K."/>
            <person name="Wang M."/>
            <person name="Wang X."/>
            <person name="Warfsmann J."/>
            <person name="Weissenbach J."/>
            <person name="White D.D."/>
            <person name="White J.D."/>
            <person name="Wiley G.B."/>
            <person name="Wincker P."/>
            <person name="Xing Y."/>
            <person name="Yang L."/>
            <person name="Yao Z."/>
            <person name="Ying F."/>
            <person name="Zhai J."/>
            <person name="Zhou L."/>
            <person name="Zuber A."/>
            <person name="Denarie J."/>
            <person name="Dixon R.A."/>
            <person name="May G.D."/>
            <person name="Schwartz D.C."/>
            <person name="Rogers J."/>
            <person name="Quetier F."/>
            <person name="Town C.D."/>
            <person name="Roe B.A."/>
        </authorList>
    </citation>
    <scope>NUCLEOTIDE SEQUENCE [LARGE SCALE GENOMIC DNA]</scope>
    <source>
        <strain evidence="3">A17</strain>
        <strain evidence="4 5">cv. Jemalong A17</strain>
    </source>
</reference>
<dbReference type="AlphaFoldDB" id="A0A072U063"/>
<evidence type="ECO:0000256" key="1">
    <source>
        <dbReference type="SAM" id="Coils"/>
    </source>
</evidence>
<accession>A0A072U063</accession>
<reference evidence="3 5" key="2">
    <citation type="journal article" date="2014" name="BMC Genomics">
        <title>An improved genome release (version Mt4.0) for the model legume Medicago truncatula.</title>
        <authorList>
            <person name="Tang H."/>
            <person name="Krishnakumar V."/>
            <person name="Bidwell S."/>
            <person name="Rosen B."/>
            <person name="Chan A."/>
            <person name="Zhou S."/>
            <person name="Gentzbittel L."/>
            <person name="Childs K.L."/>
            <person name="Yandell M."/>
            <person name="Gundlach H."/>
            <person name="Mayer K.F."/>
            <person name="Schwartz D.C."/>
            <person name="Town C.D."/>
        </authorList>
    </citation>
    <scope>GENOME REANNOTATION</scope>
    <source>
        <strain evidence="3">A17</strain>
        <strain evidence="4 5">cv. Jemalong A17</strain>
    </source>
</reference>
<protein>
    <submittedName>
        <fullName evidence="3 4">Uncharacterized protein</fullName>
    </submittedName>
</protein>
<organism evidence="3 5">
    <name type="scientific">Medicago truncatula</name>
    <name type="common">Barrel medic</name>
    <name type="synonym">Medicago tribuloides</name>
    <dbReference type="NCBI Taxonomy" id="3880"/>
    <lineage>
        <taxon>Eukaryota</taxon>
        <taxon>Viridiplantae</taxon>
        <taxon>Streptophyta</taxon>
        <taxon>Embryophyta</taxon>
        <taxon>Tracheophyta</taxon>
        <taxon>Spermatophyta</taxon>
        <taxon>Magnoliopsida</taxon>
        <taxon>eudicotyledons</taxon>
        <taxon>Gunneridae</taxon>
        <taxon>Pentapetalae</taxon>
        <taxon>rosids</taxon>
        <taxon>fabids</taxon>
        <taxon>Fabales</taxon>
        <taxon>Fabaceae</taxon>
        <taxon>Papilionoideae</taxon>
        <taxon>50 kb inversion clade</taxon>
        <taxon>NPAAA clade</taxon>
        <taxon>Hologalegina</taxon>
        <taxon>IRL clade</taxon>
        <taxon>Trifolieae</taxon>
        <taxon>Medicago</taxon>
    </lineage>
</organism>
<feature type="region of interest" description="Disordered" evidence="2">
    <location>
        <begin position="14"/>
        <end position="44"/>
    </location>
</feature>
<feature type="compositionally biased region" description="Basic and acidic residues" evidence="2">
    <location>
        <begin position="31"/>
        <end position="44"/>
    </location>
</feature>
<evidence type="ECO:0000313" key="5">
    <source>
        <dbReference type="Proteomes" id="UP000002051"/>
    </source>
</evidence>
<proteinExistence type="predicted"/>
<feature type="coiled-coil region" evidence="1">
    <location>
        <begin position="53"/>
        <end position="87"/>
    </location>
</feature>
<evidence type="ECO:0000256" key="2">
    <source>
        <dbReference type="SAM" id="MobiDB-lite"/>
    </source>
</evidence>
<reference evidence="4" key="3">
    <citation type="submission" date="2015-04" db="UniProtKB">
        <authorList>
            <consortium name="EnsemblPlants"/>
        </authorList>
    </citation>
    <scope>IDENTIFICATION</scope>
    <source>
        <strain evidence="4">cv. Jemalong A17</strain>
    </source>
</reference>
<dbReference type="EnsemblPlants" id="KEH19185">
    <property type="protein sequence ID" value="KEH19185"/>
    <property type="gene ID" value="MTR_8g042430"/>
</dbReference>
<name>A0A072U063_MEDTR</name>
<evidence type="ECO:0000313" key="4">
    <source>
        <dbReference type="EnsemblPlants" id="KEH19185"/>
    </source>
</evidence>